<accession>A0A0H3KXZ5</accession>
<evidence type="ECO:0000313" key="2">
    <source>
        <dbReference type="Proteomes" id="UP000006690"/>
    </source>
</evidence>
<reference evidence="2" key="1">
    <citation type="journal article" date="2012" name="Appl. Microbiol. Biotechnol.">
        <title>The complete genome sequence of Pantoea ananatis AJ13355, an organism with great biotechnological potential.</title>
        <authorList>
            <person name="Hara Y."/>
            <person name="Kadotani N."/>
            <person name="Izui H."/>
            <person name="Katashkina J.I."/>
            <person name="Kuvaeva T.M."/>
            <person name="Andreeva I.G."/>
            <person name="Golubeva L.I."/>
            <person name="Malko D.B."/>
            <person name="Makeev V.J."/>
            <person name="Mashko S.V."/>
            <person name="Kozlov Y.I."/>
        </authorList>
    </citation>
    <scope>NUCLEOTIDE SEQUENCE [LARGE SCALE GENOMIC DNA]</scope>
    <source>
        <strain evidence="2">AJ13355</strain>
    </source>
</reference>
<protein>
    <submittedName>
        <fullName evidence="1">Uncharacterized protein</fullName>
    </submittedName>
</protein>
<organism evidence="1 2">
    <name type="scientific">Pantoea ananatis (strain AJ13355)</name>
    <dbReference type="NCBI Taxonomy" id="932677"/>
    <lineage>
        <taxon>Bacteria</taxon>
        <taxon>Pseudomonadati</taxon>
        <taxon>Pseudomonadota</taxon>
        <taxon>Gammaproteobacteria</taxon>
        <taxon>Enterobacterales</taxon>
        <taxon>Erwiniaceae</taxon>
        <taxon>Pantoea</taxon>
    </lineage>
</organism>
<gene>
    <name evidence="1" type="ordered locus">PAJ_1966</name>
</gene>
<sequence length="195" mass="22509">MRYHLAEIARHHLNMITQQGGDDFTTAFKRDIAHFARINTGFFCDQRRFHPVLAADRGTRTHHHFGGIFFHIRHEFAQVFPRRVFTHGNHAVIGADRRQPLHVINRVATKFSLRQVQQRSPRKGHDRTGFGRTLRNDRVIGHRAYATWHVGNAHRLLDLLRFHQRNLNQLTGQVKTAAGFSRCDAFCSVGCSSIT</sequence>
<proteinExistence type="predicted"/>
<dbReference type="Proteomes" id="UP000006690">
    <property type="component" value="Chromosome"/>
</dbReference>
<name>A0A0H3KXZ5_PANAA</name>
<evidence type="ECO:0000313" key="1">
    <source>
        <dbReference type="EMBL" id="BAK12046.1"/>
    </source>
</evidence>
<dbReference type="EMBL" id="AP012032">
    <property type="protein sequence ID" value="BAK12046.1"/>
    <property type="molecule type" value="Genomic_DNA"/>
</dbReference>
<dbReference type="HOGENOM" id="CLU_1395152_0_0_6"/>
<dbReference type="KEGG" id="paj:PAJ_1966"/>
<dbReference type="AlphaFoldDB" id="A0A0H3KXZ5"/>